<accession>A0ABV7VEZ5</accession>
<dbReference type="Proteomes" id="UP001595711">
    <property type="component" value="Unassembled WGS sequence"/>
</dbReference>
<gene>
    <name evidence="1" type="ORF">ACFOOQ_10555</name>
</gene>
<protein>
    <submittedName>
        <fullName evidence="1">DUF4089 domain-containing protein</fullName>
    </submittedName>
</protein>
<evidence type="ECO:0000313" key="1">
    <source>
        <dbReference type="EMBL" id="MFC3675984.1"/>
    </source>
</evidence>
<reference evidence="2" key="1">
    <citation type="journal article" date="2019" name="Int. J. Syst. Evol. Microbiol.">
        <title>The Global Catalogue of Microorganisms (GCM) 10K type strain sequencing project: providing services to taxonomists for standard genome sequencing and annotation.</title>
        <authorList>
            <consortium name="The Broad Institute Genomics Platform"/>
            <consortium name="The Broad Institute Genome Sequencing Center for Infectious Disease"/>
            <person name="Wu L."/>
            <person name="Ma J."/>
        </authorList>
    </citation>
    <scope>NUCLEOTIDE SEQUENCE [LARGE SCALE GENOMIC DNA]</scope>
    <source>
        <strain evidence="2">KCTC 42182</strain>
    </source>
</reference>
<keyword evidence="2" id="KW-1185">Reference proteome</keyword>
<dbReference type="EMBL" id="JBHRYJ010000002">
    <property type="protein sequence ID" value="MFC3675984.1"/>
    <property type="molecule type" value="Genomic_DNA"/>
</dbReference>
<dbReference type="InterPro" id="IPR025148">
    <property type="entry name" value="AtzG-like"/>
</dbReference>
<sequence length="62" mass="6576">MSGAPFDAEAYMAAAAAALGLTLDKAWKPGVLDNLKRSHQIAQAFLGFALPDETEPASRFEP</sequence>
<dbReference type="Pfam" id="PF13318">
    <property type="entry name" value="AtzG-like"/>
    <property type="match status" value="1"/>
</dbReference>
<dbReference type="RefSeq" id="WP_379725740.1">
    <property type="nucleotide sequence ID" value="NZ_JBHRYJ010000002.1"/>
</dbReference>
<proteinExistence type="predicted"/>
<organism evidence="1 2">
    <name type="scientific">Ferrovibrio xuzhouensis</name>
    <dbReference type="NCBI Taxonomy" id="1576914"/>
    <lineage>
        <taxon>Bacteria</taxon>
        <taxon>Pseudomonadati</taxon>
        <taxon>Pseudomonadota</taxon>
        <taxon>Alphaproteobacteria</taxon>
        <taxon>Rhodospirillales</taxon>
        <taxon>Rhodospirillaceae</taxon>
        <taxon>Ferrovibrio</taxon>
    </lineage>
</organism>
<comment type="caution">
    <text evidence="1">The sequence shown here is derived from an EMBL/GenBank/DDBJ whole genome shotgun (WGS) entry which is preliminary data.</text>
</comment>
<evidence type="ECO:0000313" key="2">
    <source>
        <dbReference type="Proteomes" id="UP001595711"/>
    </source>
</evidence>
<name>A0ABV7VEZ5_9PROT</name>